<dbReference type="Proteomes" id="UP001596135">
    <property type="component" value="Unassembled WGS sequence"/>
</dbReference>
<comment type="caution">
    <text evidence="1">The sequence shown here is derived from an EMBL/GenBank/DDBJ whole genome shotgun (WGS) entry which is preliminary data.</text>
</comment>
<protein>
    <submittedName>
        <fullName evidence="1">Uncharacterized protein</fullName>
    </submittedName>
</protein>
<dbReference type="EMBL" id="JBHSRJ010000009">
    <property type="protein sequence ID" value="MFC6045764.1"/>
    <property type="molecule type" value="Genomic_DNA"/>
</dbReference>
<reference evidence="2" key="1">
    <citation type="journal article" date="2019" name="Int. J. Syst. Evol. Microbiol.">
        <title>The Global Catalogue of Microorganisms (GCM) 10K type strain sequencing project: providing services to taxonomists for standard genome sequencing and annotation.</title>
        <authorList>
            <consortium name="The Broad Institute Genomics Platform"/>
            <consortium name="The Broad Institute Genome Sequencing Center for Infectious Disease"/>
            <person name="Wu L."/>
            <person name="Ma J."/>
        </authorList>
    </citation>
    <scope>NUCLEOTIDE SEQUENCE [LARGE SCALE GENOMIC DNA]</scope>
    <source>
        <strain evidence="2">CCUG 54522</strain>
    </source>
</reference>
<evidence type="ECO:0000313" key="2">
    <source>
        <dbReference type="Proteomes" id="UP001596135"/>
    </source>
</evidence>
<gene>
    <name evidence="1" type="ORF">ACFPYL_21960</name>
</gene>
<proteinExistence type="predicted"/>
<dbReference type="RefSeq" id="WP_379159556.1">
    <property type="nucleotide sequence ID" value="NZ_JBHSRJ010000009.1"/>
</dbReference>
<accession>A0ABW1LPM4</accession>
<evidence type="ECO:0000313" key="1">
    <source>
        <dbReference type="EMBL" id="MFC6045764.1"/>
    </source>
</evidence>
<keyword evidence="2" id="KW-1185">Reference proteome</keyword>
<name>A0ABW1LPM4_9ACTN</name>
<sequence>MVVPAPIPPSEPPQLSEWTRHAYERLLEAMGPAAHNLSRHEIQTLTWLAGWEVTDDMVNIFRKVRQG</sequence>
<organism evidence="1 2">
    <name type="scientific">Nocardioides hankookensis</name>
    <dbReference type="NCBI Taxonomy" id="443157"/>
    <lineage>
        <taxon>Bacteria</taxon>
        <taxon>Bacillati</taxon>
        <taxon>Actinomycetota</taxon>
        <taxon>Actinomycetes</taxon>
        <taxon>Propionibacteriales</taxon>
        <taxon>Nocardioidaceae</taxon>
        <taxon>Nocardioides</taxon>
    </lineage>
</organism>